<evidence type="ECO:0000259" key="2">
    <source>
        <dbReference type="Pfam" id="PF02579"/>
    </source>
</evidence>
<sequence>MITAIPLNNDRLASHFKQATTFGIFTADGQQVATLVNPSPEQGCRGREQLLVEFERHQVARVFTKNMGQNMLGELLDKGYQVAKVGRGRVSIKSLFPNSKHLQVYTDASEGRPSLHSDDKPLIQAMTLTPVKQCCRTKSQLTLGQRRRG</sequence>
<evidence type="ECO:0000313" key="3">
    <source>
        <dbReference type="EMBL" id="QIZ76069.1"/>
    </source>
</evidence>
<dbReference type="RefSeq" id="WP_168659329.1">
    <property type="nucleotide sequence ID" value="NZ_CP051180.1"/>
</dbReference>
<dbReference type="SUPFAM" id="SSF53146">
    <property type="entry name" value="Nitrogenase accessory factor-like"/>
    <property type="match status" value="1"/>
</dbReference>
<evidence type="ECO:0000256" key="1">
    <source>
        <dbReference type="ARBA" id="ARBA00023231"/>
    </source>
</evidence>
<keyword evidence="4" id="KW-1185">Reference proteome</keyword>
<proteinExistence type="predicted"/>
<dbReference type="InterPro" id="IPR036105">
    <property type="entry name" value="DiNase_FeMo-co_biosyn_sf"/>
</dbReference>
<dbReference type="AlphaFoldDB" id="A0A6H1UBP4"/>
<accession>A0A6H1UBP4</accession>
<dbReference type="EMBL" id="CP051180">
    <property type="protein sequence ID" value="QIZ76069.1"/>
    <property type="molecule type" value="Genomic_DNA"/>
</dbReference>
<evidence type="ECO:0000313" key="4">
    <source>
        <dbReference type="Proteomes" id="UP000501602"/>
    </source>
</evidence>
<dbReference type="Proteomes" id="UP000501602">
    <property type="component" value="Chromosome"/>
</dbReference>
<dbReference type="KEGG" id="fes:HER31_03700"/>
<dbReference type="Gene3D" id="3.30.420.130">
    <property type="entry name" value="Dinitrogenase iron-molybdenum cofactor biosynthesis domain"/>
    <property type="match status" value="1"/>
</dbReference>
<dbReference type="Pfam" id="PF02579">
    <property type="entry name" value="Nitro_FeMo-Co"/>
    <property type="match status" value="1"/>
</dbReference>
<reference evidence="3 4" key="1">
    <citation type="submission" date="2020-04" db="EMBL/GenBank/DDBJ databases">
        <title>Ferrimonas sp. S7 isolated from sea water.</title>
        <authorList>
            <person name="Bae S.S."/>
            <person name="Baek K."/>
        </authorList>
    </citation>
    <scope>NUCLEOTIDE SEQUENCE [LARGE SCALE GENOMIC DNA]</scope>
    <source>
        <strain evidence="3 4">S7</strain>
    </source>
</reference>
<feature type="domain" description="Dinitrogenase iron-molybdenum cofactor biosynthesis" evidence="2">
    <location>
        <begin position="9"/>
        <end position="90"/>
    </location>
</feature>
<name>A0A6H1UBP4_9GAMM</name>
<organism evidence="3 4">
    <name type="scientific">Ferrimonas lipolytica</name>
    <dbReference type="NCBI Taxonomy" id="2724191"/>
    <lineage>
        <taxon>Bacteria</taxon>
        <taxon>Pseudomonadati</taxon>
        <taxon>Pseudomonadota</taxon>
        <taxon>Gammaproteobacteria</taxon>
        <taxon>Alteromonadales</taxon>
        <taxon>Ferrimonadaceae</taxon>
        <taxon>Ferrimonas</taxon>
    </lineage>
</organism>
<dbReference type="InterPro" id="IPR003731">
    <property type="entry name" value="Di-Nase_FeMo-co_biosynth"/>
</dbReference>
<protein>
    <recommendedName>
        <fullName evidence="2">Dinitrogenase iron-molybdenum cofactor biosynthesis domain-containing protein</fullName>
    </recommendedName>
</protein>
<gene>
    <name evidence="3" type="ORF">HER31_03700</name>
</gene>
<keyword evidence="1" id="KW-0535">Nitrogen fixation</keyword>